<dbReference type="RefSeq" id="WP_264513216.1">
    <property type="nucleotide sequence ID" value="NZ_JAPDDR010000004.1"/>
</dbReference>
<evidence type="ECO:0000256" key="1">
    <source>
        <dbReference type="SAM" id="SignalP"/>
    </source>
</evidence>
<gene>
    <name evidence="2" type="ORF">OJ996_09020</name>
</gene>
<keyword evidence="1" id="KW-0732">Signal</keyword>
<comment type="caution">
    <text evidence="2">The sequence shown here is derived from an EMBL/GenBank/DDBJ whole genome shotgun (WGS) entry which is preliminary data.</text>
</comment>
<dbReference type="Proteomes" id="UP001165653">
    <property type="component" value="Unassembled WGS sequence"/>
</dbReference>
<keyword evidence="3" id="KW-1185">Reference proteome</keyword>
<proteinExistence type="predicted"/>
<sequence>MKTLCSLTAVCVLALIVKLLTGCATTKTTRVLEDGTKVESSSYALTDRAAGAAAVAARYYFRVPSQSSGK</sequence>
<accession>A0ABT3G1K5</accession>
<evidence type="ECO:0008006" key="4">
    <source>
        <dbReference type="Google" id="ProtNLM"/>
    </source>
</evidence>
<evidence type="ECO:0000313" key="2">
    <source>
        <dbReference type="EMBL" id="MCW1913714.1"/>
    </source>
</evidence>
<protein>
    <recommendedName>
        <fullName evidence="4">YgdI/YgdR family lipoprotein</fullName>
    </recommendedName>
</protein>
<reference evidence="2" key="1">
    <citation type="submission" date="2022-10" db="EMBL/GenBank/DDBJ databases">
        <title>Luteolibacter sp. GHJ8, whole genome shotgun sequencing project.</title>
        <authorList>
            <person name="Zhao G."/>
            <person name="Shen L."/>
        </authorList>
    </citation>
    <scope>NUCLEOTIDE SEQUENCE</scope>
    <source>
        <strain evidence="2">GHJ8</strain>
    </source>
</reference>
<evidence type="ECO:0000313" key="3">
    <source>
        <dbReference type="Proteomes" id="UP001165653"/>
    </source>
</evidence>
<feature type="signal peptide" evidence="1">
    <location>
        <begin position="1"/>
        <end position="26"/>
    </location>
</feature>
<name>A0ABT3G1K5_9BACT</name>
<organism evidence="2 3">
    <name type="scientific">Luteolibacter rhizosphaerae</name>
    <dbReference type="NCBI Taxonomy" id="2989719"/>
    <lineage>
        <taxon>Bacteria</taxon>
        <taxon>Pseudomonadati</taxon>
        <taxon>Verrucomicrobiota</taxon>
        <taxon>Verrucomicrobiia</taxon>
        <taxon>Verrucomicrobiales</taxon>
        <taxon>Verrucomicrobiaceae</taxon>
        <taxon>Luteolibacter</taxon>
    </lineage>
</organism>
<dbReference type="EMBL" id="JAPDDR010000004">
    <property type="protein sequence ID" value="MCW1913714.1"/>
    <property type="molecule type" value="Genomic_DNA"/>
</dbReference>
<feature type="chain" id="PRO_5047294122" description="YgdI/YgdR family lipoprotein" evidence="1">
    <location>
        <begin position="27"/>
        <end position="70"/>
    </location>
</feature>